<gene>
    <name evidence="3" type="ORF">ACFFQA_29350</name>
</gene>
<feature type="domain" description="MDMPI C-terminal" evidence="1">
    <location>
        <begin position="162"/>
        <end position="255"/>
    </location>
</feature>
<evidence type="ECO:0000259" key="2">
    <source>
        <dbReference type="Pfam" id="PF11716"/>
    </source>
</evidence>
<dbReference type="Gene3D" id="1.20.120.450">
    <property type="entry name" value="dinb family like domain"/>
    <property type="match status" value="1"/>
</dbReference>
<evidence type="ECO:0000259" key="1">
    <source>
        <dbReference type="Pfam" id="PF07398"/>
    </source>
</evidence>
<dbReference type="PANTHER" id="PTHR40758:SF1">
    <property type="entry name" value="CONSERVED PROTEIN"/>
    <property type="match status" value="1"/>
</dbReference>
<accession>A0ABV6A736</accession>
<keyword evidence="3" id="KW-0413">Isomerase</keyword>
<feature type="domain" description="Mycothiol-dependent maleylpyruvate isomerase metal-binding" evidence="2">
    <location>
        <begin position="13"/>
        <end position="149"/>
    </location>
</feature>
<sequence>MGLVGEFQREVLAFEAAVRVGARAETAPVVPSCPQWTLTDLVLHLGFVHRLVSWIFEEGLQQAPDLSDIRFLRRHEGSWEGWPRLENAPNHGPVPDGLADWFGEGATALLHAFEECEQDSPVWTWTADRTTGFWLRMQVTEAAVHRWDAENAVGTARPMAPELAARAIVHHFEVLAPAWRAQFPSVAGGGERFRFRPTDHDTGWTVEFDGDEIRLTEGPGDIELGGSLSELMLFLWGRVPADRLDVRGDRDVLDRYGSFVPEV</sequence>
<dbReference type="PANTHER" id="PTHR40758">
    <property type="entry name" value="CONSERVED PROTEIN"/>
    <property type="match status" value="1"/>
</dbReference>
<dbReference type="InterPro" id="IPR010872">
    <property type="entry name" value="MDMPI_C-term_domain"/>
</dbReference>
<comment type="caution">
    <text evidence="3">The sequence shown here is derived from an EMBL/GenBank/DDBJ whole genome shotgun (WGS) entry which is preliminary data.</text>
</comment>
<name>A0ABV6A736_9PSEU</name>
<dbReference type="InterPro" id="IPR024344">
    <property type="entry name" value="MDMPI_metal-binding"/>
</dbReference>
<evidence type="ECO:0000313" key="3">
    <source>
        <dbReference type="EMBL" id="MFB9908059.1"/>
    </source>
</evidence>
<evidence type="ECO:0000313" key="4">
    <source>
        <dbReference type="Proteomes" id="UP001589693"/>
    </source>
</evidence>
<dbReference type="GO" id="GO:0016853">
    <property type="term" value="F:isomerase activity"/>
    <property type="evidence" value="ECO:0007669"/>
    <property type="project" value="UniProtKB-KW"/>
</dbReference>
<keyword evidence="4" id="KW-1185">Reference proteome</keyword>
<dbReference type="Pfam" id="PF07398">
    <property type="entry name" value="MDMPI_C"/>
    <property type="match status" value="1"/>
</dbReference>
<protein>
    <submittedName>
        <fullName evidence="3">Maleylpyruvate isomerase family mycothiol-dependent enzyme</fullName>
    </submittedName>
</protein>
<proteinExistence type="predicted"/>
<dbReference type="InterPro" id="IPR017517">
    <property type="entry name" value="Maleyloyr_isom"/>
</dbReference>
<organism evidence="3 4">
    <name type="scientific">Allokutzneria oryzae</name>
    <dbReference type="NCBI Taxonomy" id="1378989"/>
    <lineage>
        <taxon>Bacteria</taxon>
        <taxon>Bacillati</taxon>
        <taxon>Actinomycetota</taxon>
        <taxon>Actinomycetes</taxon>
        <taxon>Pseudonocardiales</taxon>
        <taxon>Pseudonocardiaceae</taxon>
        <taxon>Allokutzneria</taxon>
    </lineage>
</organism>
<reference evidence="3 4" key="1">
    <citation type="submission" date="2024-09" db="EMBL/GenBank/DDBJ databases">
        <authorList>
            <person name="Sun Q."/>
            <person name="Mori K."/>
        </authorList>
    </citation>
    <scope>NUCLEOTIDE SEQUENCE [LARGE SCALE GENOMIC DNA]</scope>
    <source>
        <strain evidence="3 4">TBRC 7907</strain>
    </source>
</reference>
<dbReference type="NCBIfam" id="TIGR03083">
    <property type="entry name" value="maleylpyruvate isomerase family mycothiol-dependent enzyme"/>
    <property type="match status" value="1"/>
</dbReference>
<dbReference type="EMBL" id="JBHLZU010000026">
    <property type="protein sequence ID" value="MFB9908059.1"/>
    <property type="molecule type" value="Genomic_DNA"/>
</dbReference>
<dbReference type="Pfam" id="PF11716">
    <property type="entry name" value="MDMPI_N"/>
    <property type="match status" value="1"/>
</dbReference>
<dbReference type="Proteomes" id="UP001589693">
    <property type="component" value="Unassembled WGS sequence"/>
</dbReference>
<dbReference type="RefSeq" id="WP_377859297.1">
    <property type="nucleotide sequence ID" value="NZ_JBHLZU010000026.1"/>
</dbReference>
<dbReference type="InterPro" id="IPR034660">
    <property type="entry name" value="DinB/YfiT-like"/>
</dbReference>